<proteinExistence type="inferred from homology"/>
<evidence type="ECO:0000256" key="7">
    <source>
        <dbReference type="ARBA" id="ARBA00022723"/>
    </source>
</evidence>
<keyword evidence="6" id="KW-0926">Vacuole</keyword>
<evidence type="ECO:0000256" key="15">
    <source>
        <dbReference type="PROSITE-ProRule" id="PRU01379"/>
    </source>
</evidence>
<dbReference type="GO" id="GO:0071555">
    <property type="term" value="P:cell wall organization"/>
    <property type="evidence" value="ECO:0007669"/>
    <property type="project" value="UniProtKB-KW"/>
</dbReference>
<comment type="subcellular location">
    <subcellularLocation>
        <location evidence="3">Secreted</location>
    </subcellularLocation>
    <subcellularLocation>
        <location evidence="2">Vacuole</location>
    </subcellularLocation>
</comment>
<dbReference type="Gene3D" id="3.40.630.10">
    <property type="entry name" value="Zn peptidases"/>
    <property type="match status" value="1"/>
</dbReference>
<keyword evidence="5" id="KW-0964">Secreted</keyword>
<evidence type="ECO:0000256" key="4">
    <source>
        <dbReference type="ARBA" id="ARBA00005988"/>
    </source>
</evidence>
<dbReference type="AlphaFoldDB" id="A0A6H0Y0U4"/>
<dbReference type="FunFam" id="3.40.630.10:FF:000060">
    <property type="entry name" value="Putative metallocarboxypeptidase ecm14"/>
    <property type="match status" value="1"/>
</dbReference>
<organism evidence="18 19">
    <name type="scientific">Peltaster fructicola</name>
    <dbReference type="NCBI Taxonomy" id="286661"/>
    <lineage>
        <taxon>Eukaryota</taxon>
        <taxon>Fungi</taxon>
        <taxon>Dikarya</taxon>
        <taxon>Ascomycota</taxon>
        <taxon>Pezizomycotina</taxon>
        <taxon>Dothideomycetes</taxon>
        <taxon>Dothideomycetes incertae sedis</taxon>
        <taxon>Peltaster</taxon>
    </lineage>
</organism>
<dbReference type="EMBL" id="CP051142">
    <property type="protein sequence ID" value="QIX00652.1"/>
    <property type="molecule type" value="Genomic_DNA"/>
</dbReference>
<dbReference type="SUPFAM" id="SSF53187">
    <property type="entry name" value="Zn-dependent exopeptidases"/>
    <property type="match status" value="1"/>
</dbReference>
<evidence type="ECO:0000256" key="11">
    <source>
        <dbReference type="ARBA" id="ARBA00023316"/>
    </source>
</evidence>
<dbReference type="OrthoDB" id="3626597at2759"/>
<protein>
    <recommendedName>
        <fullName evidence="13">Inactive metallocarboxypeptidase ECM14</fullName>
    </recommendedName>
    <alternativeName>
        <fullName evidence="14">Inactive metallocarboxypeptidase ecm14</fullName>
    </alternativeName>
</protein>
<dbReference type="GO" id="GO:0004181">
    <property type="term" value="F:metallocarboxypeptidase activity"/>
    <property type="evidence" value="ECO:0007669"/>
    <property type="project" value="InterPro"/>
</dbReference>
<comment type="cofactor">
    <cofactor evidence="1">
        <name>Zn(2+)</name>
        <dbReference type="ChEBI" id="CHEBI:29105"/>
    </cofactor>
</comment>
<dbReference type="GO" id="GO:0005773">
    <property type="term" value="C:vacuole"/>
    <property type="evidence" value="ECO:0007669"/>
    <property type="project" value="UniProtKB-SubCell"/>
</dbReference>
<dbReference type="PANTHER" id="PTHR11705:SF147">
    <property type="entry name" value="INACTIVE METALLOCARBOXYPEPTIDASE ECM14"/>
    <property type="match status" value="1"/>
</dbReference>
<dbReference type="GO" id="GO:0008270">
    <property type="term" value="F:zinc ion binding"/>
    <property type="evidence" value="ECO:0007669"/>
    <property type="project" value="InterPro"/>
</dbReference>
<keyword evidence="9" id="KW-0862">Zinc</keyword>
<dbReference type="GO" id="GO:0006508">
    <property type="term" value="P:proteolysis"/>
    <property type="evidence" value="ECO:0007669"/>
    <property type="project" value="InterPro"/>
</dbReference>
<comment type="caution">
    <text evidence="15">Lacks conserved residue(s) required for the propagation of feature annotation.</text>
</comment>
<evidence type="ECO:0000256" key="13">
    <source>
        <dbReference type="ARBA" id="ARBA00026187"/>
    </source>
</evidence>
<dbReference type="InterPro" id="IPR000834">
    <property type="entry name" value="Peptidase_M14"/>
</dbReference>
<dbReference type="Pfam" id="PF00246">
    <property type="entry name" value="Peptidase_M14"/>
    <property type="match status" value="1"/>
</dbReference>
<evidence type="ECO:0000256" key="5">
    <source>
        <dbReference type="ARBA" id="ARBA00022525"/>
    </source>
</evidence>
<evidence type="ECO:0000256" key="2">
    <source>
        <dbReference type="ARBA" id="ARBA00004116"/>
    </source>
</evidence>
<keyword evidence="7" id="KW-0479">Metal-binding</keyword>
<name>A0A6H0Y0U4_9PEZI</name>
<dbReference type="GO" id="GO:0005576">
    <property type="term" value="C:extracellular region"/>
    <property type="evidence" value="ECO:0007669"/>
    <property type="project" value="UniProtKB-SubCell"/>
</dbReference>
<gene>
    <name evidence="18" type="ORF">AMS68_006169</name>
</gene>
<accession>A0A6H0Y0U4</accession>
<dbReference type="PRINTS" id="PR00765">
    <property type="entry name" value="CRBOXYPTASEA"/>
</dbReference>
<evidence type="ECO:0000259" key="17">
    <source>
        <dbReference type="PROSITE" id="PS52035"/>
    </source>
</evidence>
<evidence type="ECO:0000256" key="6">
    <source>
        <dbReference type="ARBA" id="ARBA00022554"/>
    </source>
</evidence>
<keyword evidence="8 16" id="KW-0732">Signal</keyword>
<dbReference type="PROSITE" id="PS52035">
    <property type="entry name" value="PEPTIDASE_M14"/>
    <property type="match status" value="1"/>
</dbReference>
<feature type="chain" id="PRO_5026355654" description="Inactive metallocarboxypeptidase ECM14" evidence="16">
    <location>
        <begin position="20"/>
        <end position="540"/>
    </location>
</feature>
<dbReference type="PANTHER" id="PTHR11705">
    <property type="entry name" value="PROTEASE FAMILY M14 CARBOXYPEPTIDASE A,B"/>
    <property type="match status" value="1"/>
</dbReference>
<evidence type="ECO:0000256" key="3">
    <source>
        <dbReference type="ARBA" id="ARBA00004613"/>
    </source>
</evidence>
<evidence type="ECO:0000256" key="1">
    <source>
        <dbReference type="ARBA" id="ARBA00001947"/>
    </source>
</evidence>
<feature type="domain" description="Peptidase M14" evidence="17">
    <location>
        <begin position="192"/>
        <end position="512"/>
    </location>
</feature>
<evidence type="ECO:0000313" key="18">
    <source>
        <dbReference type="EMBL" id="QIX00652.1"/>
    </source>
</evidence>
<evidence type="ECO:0000256" key="8">
    <source>
        <dbReference type="ARBA" id="ARBA00022729"/>
    </source>
</evidence>
<evidence type="ECO:0000256" key="9">
    <source>
        <dbReference type="ARBA" id="ARBA00022833"/>
    </source>
</evidence>
<keyword evidence="11" id="KW-0961">Cell wall biogenesis/degradation</keyword>
<feature type="signal peptide" evidence="16">
    <location>
        <begin position="1"/>
        <end position="19"/>
    </location>
</feature>
<keyword evidence="10" id="KW-1015">Disulfide bond</keyword>
<evidence type="ECO:0000256" key="10">
    <source>
        <dbReference type="ARBA" id="ARBA00023157"/>
    </source>
</evidence>
<dbReference type="CDD" id="cd03860">
    <property type="entry name" value="M14_CP_A-B_like"/>
    <property type="match status" value="1"/>
</dbReference>
<dbReference type="PROSITE" id="PS00132">
    <property type="entry name" value="CARBOXYPEPT_ZN_1"/>
    <property type="match status" value="1"/>
</dbReference>
<evidence type="ECO:0000256" key="12">
    <source>
        <dbReference type="ARBA" id="ARBA00025210"/>
    </source>
</evidence>
<reference evidence="18 19" key="1">
    <citation type="journal article" date="2016" name="Sci. Rep.">
        <title>Peltaster fructicola genome reveals evolution from an invasive phytopathogen to an ectophytic parasite.</title>
        <authorList>
            <person name="Xu C."/>
            <person name="Chen H."/>
            <person name="Gleason M.L."/>
            <person name="Xu J.R."/>
            <person name="Liu H."/>
            <person name="Zhang R."/>
            <person name="Sun G."/>
        </authorList>
    </citation>
    <scope>NUCLEOTIDE SEQUENCE [LARGE SCALE GENOMIC DNA]</scope>
    <source>
        <strain evidence="18 19">LNHT1506</strain>
    </source>
</reference>
<comment type="similarity">
    <text evidence="4 15">Belongs to the peptidase M14 family.</text>
</comment>
<comment type="function">
    <text evidence="12">Inactive carboxypeptidase that may play a role in cell wall organization and biogenesis.</text>
</comment>
<dbReference type="SMART" id="SM00631">
    <property type="entry name" value="Zn_pept"/>
    <property type="match status" value="1"/>
</dbReference>
<evidence type="ECO:0000256" key="14">
    <source>
        <dbReference type="ARBA" id="ARBA00026213"/>
    </source>
</evidence>
<evidence type="ECO:0000256" key="16">
    <source>
        <dbReference type="SAM" id="SignalP"/>
    </source>
</evidence>
<keyword evidence="19" id="KW-1185">Reference proteome</keyword>
<sequence length="540" mass="60549">MRLQRTIVPLLALSLPVAAIHLPSLPSQHPARSTWRKVSNRIISALWRPESTTPQCHNGRPDVDAKLLAQYEGDIVLRFNVSNAEEVDSLKEAVSTLILDVWDFTQDWVDIRLAEPLVPSLLGLLPKSLHNSHKPLLRQRDLALAIWNTYPKSIAKESTTVASPVPQRQFSAKLPTGDGKTTSGDSNIFFSDYQPLSVIVPWMRLLSSLFTTHTRLVKIGTTAEGRDIHALRIGVHPTNRQEETSPRKTILIAAGLHAREWISTSTANYIAYSLITGYGKNAPITQLLEAFDFVIVPTINPDGYVYTWETDRLWRKNRQQTNVRFCQGLDLDHSFGYEWDGDATAGNACSESYAGEQPFQATEAKQLAQWAKNQTENSVEFVSFIDLHSYSQQILYPYGYSCDRTPPGLEDLEELAFGLEKAIRVSHGHQYEVMSACEGNTAWVKDKKKILPFVESPGGSALDYFHHELHTRWSYQIKLRDKGTYGFLLPREHIVPTGKEIFDAMLYLGSFLTEAYGVAKASPVTLAKSVPEGKGLKVDL</sequence>
<dbReference type="InterPro" id="IPR057246">
    <property type="entry name" value="CARBOXYPEPT_ZN_1"/>
</dbReference>
<dbReference type="Proteomes" id="UP000503462">
    <property type="component" value="Chromosome 4"/>
</dbReference>
<evidence type="ECO:0000313" key="19">
    <source>
        <dbReference type="Proteomes" id="UP000503462"/>
    </source>
</evidence>